<dbReference type="Gene3D" id="3.10.20.90">
    <property type="entry name" value="Phosphatidylinositol 3-kinase Catalytic Subunit, Chain A, domain 1"/>
    <property type="match status" value="1"/>
</dbReference>
<comment type="caution">
    <text evidence="1">The sequence shown here is derived from an EMBL/GenBank/DDBJ whole genome shotgun (WGS) entry which is preliminary data.</text>
</comment>
<name>A0ABD2BAT9_VESMC</name>
<organism evidence="1 2">
    <name type="scientific">Vespula maculifrons</name>
    <name type="common">Eastern yellow jacket</name>
    <name type="synonym">Wasp</name>
    <dbReference type="NCBI Taxonomy" id="7453"/>
    <lineage>
        <taxon>Eukaryota</taxon>
        <taxon>Metazoa</taxon>
        <taxon>Ecdysozoa</taxon>
        <taxon>Arthropoda</taxon>
        <taxon>Hexapoda</taxon>
        <taxon>Insecta</taxon>
        <taxon>Pterygota</taxon>
        <taxon>Neoptera</taxon>
        <taxon>Endopterygota</taxon>
        <taxon>Hymenoptera</taxon>
        <taxon>Apocrita</taxon>
        <taxon>Aculeata</taxon>
        <taxon>Vespoidea</taxon>
        <taxon>Vespidae</taxon>
        <taxon>Vespinae</taxon>
        <taxon>Vespula</taxon>
    </lineage>
</organism>
<gene>
    <name evidence="1" type="ORF">V1477_015656</name>
</gene>
<sequence length="332" mass="38758">MTSKVTFKITLTSDPKLPFKVKALASSYLYYRKIYNTDMSESHISQILHIFDKFFELLENSHISTQVTKETVNKTFECAKFIEATVTKAYSEKMEDILENYFRQHCLKEKKTKIYKCSDLKFACDKLLEIYMKDTSISTTIVDDFLKLYIQSFGIDRLNNFLLCTLRNSTCTNMILESLEDIGLSISKMEDEALIMSWEFDLENGQQIEVSQKITKILEDGHFSRFISLVMNLHNKSKLKMLFMKCLSCKVVENDVLFCLTLINIEEKFFLKLLKDSPEFCINFVDAIFYFGRNMLLNGPNVVHDIVHNRLQLAKMQPDCTIWHSIEKDIAQ</sequence>
<dbReference type="EMBL" id="JAYRBN010000091">
    <property type="protein sequence ID" value="KAL2729845.1"/>
    <property type="molecule type" value="Genomic_DNA"/>
</dbReference>
<keyword evidence="2" id="KW-1185">Reference proteome</keyword>
<evidence type="ECO:0000313" key="1">
    <source>
        <dbReference type="EMBL" id="KAL2729845.1"/>
    </source>
</evidence>
<protein>
    <submittedName>
        <fullName evidence="1">Ubiquitin-fold modifier</fullName>
    </submittedName>
</protein>
<proteinExistence type="predicted"/>
<dbReference type="AlphaFoldDB" id="A0ABD2BAT9"/>
<accession>A0ABD2BAT9</accession>
<reference evidence="1 2" key="1">
    <citation type="journal article" date="2024" name="Ann. Entomol. Soc. Am.">
        <title>Genomic analyses of the southern and eastern yellowjacket wasps (Hymenoptera: Vespidae) reveal evolutionary signatures of social life.</title>
        <authorList>
            <person name="Catto M.A."/>
            <person name="Caine P.B."/>
            <person name="Orr S.E."/>
            <person name="Hunt B.G."/>
            <person name="Goodisman M.A.D."/>
        </authorList>
    </citation>
    <scope>NUCLEOTIDE SEQUENCE [LARGE SCALE GENOMIC DNA]</scope>
    <source>
        <strain evidence="1">232</strain>
        <tissue evidence="1">Head and thorax</tissue>
    </source>
</reference>
<dbReference type="Proteomes" id="UP001607303">
    <property type="component" value="Unassembled WGS sequence"/>
</dbReference>
<evidence type="ECO:0000313" key="2">
    <source>
        <dbReference type="Proteomes" id="UP001607303"/>
    </source>
</evidence>